<reference evidence="3" key="9">
    <citation type="submission" date="2020-01" db="EMBL/GenBank/DDBJ databases">
        <title>Bacteria Cultured from War Wounds Associated with the Conflict in Eastern Ukraine.</title>
        <authorList>
            <person name="Snesrud E."/>
            <person name="Galac M.R."/>
            <person name="Mc Gann P."/>
            <person name="Valentine K."/>
            <person name="Viacheslav K."/>
        </authorList>
    </citation>
    <scope>NUCLEOTIDE SEQUENCE</scope>
    <source>
        <strain evidence="3">VNMU148</strain>
    </source>
</reference>
<reference evidence="9" key="1">
    <citation type="submission" date="2015-06" db="EMBL/GenBank/DDBJ databases">
        <authorList>
            <person name="Radhakrishnan Rajesh"/>
            <person name="Underwood Anthony"/>
            <person name="Al-Shahib Ali"/>
        </authorList>
    </citation>
    <scope>NUCLEOTIDE SEQUENCE [LARGE SCALE GENOMIC DNA]</scope>
    <source>
        <strain evidence="9">P19_London_7_VIM_2_05_10</strain>
    </source>
</reference>
<evidence type="ECO:0000313" key="13">
    <source>
        <dbReference type="Proteomes" id="UP000284767"/>
    </source>
</evidence>
<reference evidence="7 13" key="4">
    <citation type="submission" date="2017-08" db="EMBL/GenBank/DDBJ databases">
        <authorList>
            <person name="Feschi L."/>
            <person name="Jeukens J."/>
            <person name="Emond-Rheault J.-G."/>
            <person name="Kukavica-Ibrulj I."/>
            <person name="Boyle B."/>
            <person name="Levesque R.C."/>
        </authorList>
    </citation>
    <scope>NUCLEOTIDE SEQUENCE [LARGE SCALE GENOMIC DNA]</scope>
    <source>
        <strain evidence="7 13">PA-W36</strain>
    </source>
</reference>
<evidence type="ECO:0000313" key="4">
    <source>
        <dbReference type="EMBL" id="OTI54914.1"/>
    </source>
</evidence>
<evidence type="ECO:0000313" key="10">
    <source>
        <dbReference type="Proteomes" id="UP000194857"/>
    </source>
</evidence>
<dbReference type="EMBL" id="WOAD01000001">
    <property type="protein sequence ID" value="MUI33749.1"/>
    <property type="molecule type" value="Genomic_DNA"/>
</dbReference>
<dbReference type="KEGG" id="paeb:NCGM1900_5050"/>
<protein>
    <submittedName>
        <fullName evidence="4">Uncharacterized protein</fullName>
    </submittedName>
</protein>
<dbReference type="EMBL" id="QORE01000748">
    <property type="protein sequence ID" value="RCI73009.1"/>
    <property type="molecule type" value="Genomic_DNA"/>
</dbReference>
<dbReference type="Proteomes" id="UP000253594">
    <property type="component" value="Unassembled WGS sequence"/>
</dbReference>
<reference evidence="4 10" key="3">
    <citation type="submission" date="2017-05" db="EMBL/GenBank/DDBJ databases">
        <authorList>
            <person name="Song R."/>
            <person name="Chenine A.L."/>
            <person name="Ruprecht R.M."/>
        </authorList>
    </citation>
    <scope>NUCLEOTIDE SEQUENCE [LARGE SCALE GENOMIC DNA]</scope>
    <source>
        <strain evidence="4 10">S567_C10_BS</strain>
    </source>
</reference>
<evidence type="ECO:0000313" key="3">
    <source>
        <dbReference type="EMBL" id="MZZ17531.1"/>
    </source>
</evidence>
<proteinExistence type="predicted"/>
<dbReference type="EMBL" id="NSNE01000002">
    <property type="protein sequence ID" value="RPM21500.1"/>
    <property type="molecule type" value="Genomic_DNA"/>
</dbReference>
<reference evidence="5 11" key="5">
    <citation type="submission" date="2018-07" db="EMBL/GenBank/DDBJ databases">
        <title>Mechanisms of high-level aminoglycoside resistance among Gram-negative pathogens in Brazil.</title>
        <authorList>
            <person name="Ballaben A.S."/>
            <person name="Darini A.L.C."/>
            <person name="Doi Y."/>
        </authorList>
    </citation>
    <scope>NUCLEOTIDE SEQUENCE [LARGE SCALE GENOMIC DNA]</scope>
    <source>
        <strain evidence="5 11">B2-305</strain>
    </source>
</reference>
<dbReference type="eggNOG" id="ENOG5031HEZ">
    <property type="taxonomic scope" value="Bacteria"/>
</dbReference>
<dbReference type="AlphaFoldDB" id="A0A072ZU01"/>
<evidence type="ECO:0000313" key="7">
    <source>
        <dbReference type="EMBL" id="RPM21500.1"/>
    </source>
</evidence>
<dbReference type="Proteomes" id="UP000284767">
    <property type="component" value="Unassembled WGS sequence"/>
</dbReference>
<evidence type="ECO:0000313" key="6">
    <source>
        <dbReference type="EMBL" id="RMS43854.1"/>
    </source>
</evidence>
<dbReference type="Proteomes" id="UP000045039">
    <property type="component" value="Unassembled WGS sequence"/>
</dbReference>
<dbReference type="Proteomes" id="UP000270834">
    <property type="component" value="Unassembled WGS sequence"/>
</dbReference>
<reference evidence="2 14" key="8">
    <citation type="submission" date="2019-11" db="EMBL/GenBank/DDBJ databases">
        <title>Genomes of ocular Pseudomonas aeruginosa isolates.</title>
        <authorList>
            <person name="Khan M."/>
            <person name="Rice S.A."/>
            <person name="Willcox M.D.P."/>
            <person name="Stapleton F."/>
        </authorList>
    </citation>
    <scope>NUCLEOTIDE SEQUENCE [LARGE SCALE GENOMIC DNA]</scope>
    <source>
        <strain evidence="2 14">PA221</strain>
    </source>
</reference>
<dbReference type="RefSeq" id="WP_003083354.1">
    <property type="nucleotide sequence ID" value="NZ_AP014622.1"/>
</dbReference>
<dbReference type="Proteomes" id="UP001297540">
    <property type="component" value="Chromosome"/>
</dbReference>
<dbReference type="Proteomes" id="UP000433532">
    <property type="component" value="Unassembled WGS sequence"/>
</dbReference>
<sequence length="125" mass="14001">MDKARKQRLLGVLALVVLFGAYVGWSERPRILLHYSGQASAPIAYSYKEQGVETFSGEIRPGQVREFPVKLFGGSDYRIAFSFHRGEEKYASFSTKPGWGTLDLYVDTELSVSTQPPPEGLIQQQ</sequence>
<evidence type="ECO:0000313" key="5">
    <source>
        <dbReference type="EMBL" id="RCI73009.1"/>
    </source>
</evidence>
<evidence type="ECO:0000313" key="2">
    <source>
        <dbReference type="EMBL" id="MUI33749.1"/>
    </source>
</evidence>
<dbReference type="EMBL" id="RBSQ01001467">
    <property type="protein sequence ID" value="RMS43854.1"/>
    <property type="molecule type" value="Genomic_DNA"/>
</dbReference>
<evidence type="ECO:0000313" key="14">
    <source>
        <dbReference type="Proteomes" id="UP000433532"/>
    </source>
</evidence>
<dbReference type="EMBL" id="CP136986">
    <property type="protein sequence ID" value="WOS75401.1"/>
    <property type="molecule type" value="Genomic_DNA"/>
</dbReference>
<reference evidence="8" key="11">
    <citation type="submission" date="2023-10" db="EMBL/GenBank/DDBJ databases">
        <title>Pathogen: clinical or host-associated sample.</title>
        <authorList>
            <person name="Hergert J."/>
            <person name="Casey R."/>
            <person name="Wagner J."/>
            <person name="Young E.L."/>
            <person name="Oakeson K.F."/>
        </authorList>
    </citation>
    <scope>NUCLEOTIDE SEQUENCE</scope>
    <source>
        <strain evidence="8">2021CK-01020</strain>
    </source>
</reference>
<evidence type="ECO:0000313" key="11">
    <source>
        <dbReference type="Proteomes" id="UP000253594"/>
    </source>
</evidence>
<dbReference type="EMBL" id="WXZT01000050">
    <property type="protein sequence ID" value="MZZ17531.1"/>
    <property type="molecule type" value="Genomic_DNA"/>
</dbReference>
<reference evidence="8" key="10">
    <citation type="submission" date="2023-06" db="EMBL/GenBank/DDBJ databases">
        <authorList>
            <consortium name="Clinical and Environmental Microbiology Branch: Whole genome sequencing antimicrobial resistance pathogens in the healthcare setting"/>
        </authorList>
    </citation>
    <scope>NUCLEOTIDE SEQUENCE</scope>
    <source>
        <strain evidence="8">2021CK-01020</strain>
    </source>
</reference>
<name>A0A072ZU01_PSEAI</name>
<evidence type="ECO:0000313" key="9">
    <source>
        <dbReference type="Proteomes" id="UP000045039"/>
    </source>
</evidence>
<reference evidence="1" key="2">
    <citation type="submission" date="2015-06" db="EMBL/GenBank/DDBJ databases">
        <authorList>
            <person name="Radhakrishnan R."/>
            <person name="Underwood A."/>
            <person name="Al-Shahib A."/>
        </authorList>
    </citation>
    <scope>NUCLEOTIDE SEQUENCE</scope>
    <source>
        <strain evidence="1">P19_London_7_VIM_2_05_10</strain>
    </source>
</reference>
<reference evidence="7 13" key="7">
    <citation type="submission" date="2019-01" db="EMBL/GenBank/DDBJ databases">
        <title>The Pseudomonas aeruginosa pan-genome provides new insights on its population structure, horizontal gene transfer and pathogenicity.</title>
        <authorList>
            <person name="Freschi L."/>
            <person name="Vincent A.T."/>
            <person name="Jeukens J."/>
            <person name="Emond-Rheault J.-G."/>
            <person name="Kukavica-Ibrulj I."/>
            <person name="Dupont M.-J."/>
            <person name="Charette S.J."/>
            <person name="Boyle B."/>
            <person name="Levesque R.C."/>
        </authorList>
    </citation>
    <scope>NUCLEOTIDE SEQUENCE [LARGE SCALE GENOMIC DNA]</scope>
    <source>
        <strain evidence="7 13">PA-W36</strain>
    </source>
</reference>
<reference evidence="6 12" key="6">
    <citation type="submission" date="2018-08" db="EMBL/GenBank/DDBJ databases">
        <title>Recombination of ecologically and evolutionarily significant loci maintains genetic cohesion in the Pseudomonas syringae species complex.</title>
        <authorList>
            <person name="Dillon M."/>
            <person name="Thakur S."/>
            <person name="Almeida R.N.D."/>
            <person name="Weir B.S."/>
            <person name="Guttman D.S."/>
        </authorList>
    </citation>
    <scope>NUCLEOTIDE SEQUENCE [LARGE SCALE GENOMIC DNA]</scope>
    <source>
        <strain evidence="6 12">ICMP 7846</strain>
    </source>
</reference>
<evidence type="ECO:0000313" key="1">
    <source>
        <dbReference type="EMBL" id="CRN89905.1"/>
    </source>
</evidence>
<dbReference type="Proteomes" id="UP000194857">
    <property type="component" value="Unassembled WGS sequence"/>
</dbReference>
<accession>A0A1S1C4P3</accession>
<dbReference type="EMBL" id="CVVU01000009">
    <property type="protein sequence ID" value="CRN89905.1"/>
    <property type="molecule type" value="Genomic_DNA"/>
</dbReference>
<organism evidence="4 10">
    <name type="scientific">Pseudomonas aeruginosa</name>
    <dbReference type="NCBI Taxonomy" id="287"/>
    <lineage>
        <taxon>Bacteria</taxon>
        <taxon>Pseudomonadati</taxon>
        <taxon>Pseudomonadota</taxon>
        <taxon>Gammaproteobacteria</taxon>
        <taxon>Pseudomonadales</taxon>
        <taxon>Pseudomonadaceae</taxon>
        <taxon>Pseudomonas</taxon>
    </lineage>
</organism>
<evidence type="ECO:0000313" key="8">
    <source>
        <dbReference type="EMBL" id="WOS75401.1"/>
    </source>
</evidence>
<dbReference type="OMA" id="WRSGGYM"/>
<dbReference type="EMBL" id="NFFZ01000036">
    <property type="protein sequence ID" value="OTI54914.1"/>
    <property type="molecule type" value="Genomic_DNA"/>
</dbReference>
<accession>A0A072ZU01</accession>
<evidence type="ECO:0000313" key="12">
    <source>
        <dbReference type="Proteomes" id="UP000270834"/>
    </source>
</evidence>
<gene>
    <name evidence="6" type="ORF">ALP65_02105</name>
    <name evidence="4" type="ORF">CAZ10_35785</name>
    <name evidence="5" type="ORF">DT376_20635</name>
    <name evidence="2" type="ORF">GNQ48_01940</name>
    <name evidence="3" type="ORF">GUL26_35295</name>
    <name evidence="7" type="ORF">IPC1295_04350</name>
    <name evidence="8" type="ORF">L4V69_23155</name>
    <name evidence="1" type="ORF">PAERUG_P19_London_7_VIM_2_05_10_00194</name>
</gene>
<dbReference type="Proteomes" id="UP000644192">
    <property type="component" value="Unassembled WGS sequence"/>
</dbReference>